<comment type="caution">
    <text evidence="1">The sequence shown here is derived from an EMBL/GenBank/DDBJ whole genome shotgun (WGS) entry which is preliminary data.</text>
</comment>
<evidence type="ECO:0000313" key="1">
    <source>
        <dbReference type="EMBL" id="KAK0059227.1"/>
    </source>
</evidence>
<dbReference type="Proteomes" id="UP001233172">
    <property type="component" value="Unassembled WGS sequence"/>
</dbReference>
<dbReference type="EMBL" id="JASAOG010000043">
    <property type="protein sequence ID" value="KAK0059227.1"/>
    <property type="molecule type" value="Genomic_DNA"/>
</dbReference>
<protein>
    <submittedName>
        <fullName evidence="1">Uncharacterized protein</fullName>
    </submittedName>
</protein>
<dbReference type="AlphaFoldDB" id="A0AAD8BSF1"/>
<proteinExistence type="predicted"/>
<accession>A0AAD8BSF1</accession>
<reference evidence="1" key="2">
    <citation type="submission" date="2023-04" db="EMBL/GenBank/DDBJ databases">
        <authorList>
            <person name="Bu L."/>
            <person name="Lu L."/>
            <person name="Laidemitt M.R."/>
            <person name="Zhang S.M."/>
            <person name="Mutuku M."/>
            <person name="Mkoji G."/>
            <person name="Steinauer M."/>
            <person name="Loker E.S."/>
        </authorList>
    </citation>
    <scope>NUCLEOTIDE SEQUENCE</scope>
    <source>
        <strain evidence="1">KasaAsao</strain>
        <tissue evidence="1">Whole Snail</tissue>
    </source>
</reference>
<reference evidence="1" key="1">
    <citation type="journal article" date="2023" name="PLoS Negl. Trop. Dis.">
        <title>A genome sequence for Biomphalaria pfeifferi, the major vector snail for the human-infecting parasite Schistosoma mansoni.</title>
        <authorList>
            <person name="Bu L."/>
            <person name="Lu L."/>
            <person name="Laidemitt M.R."/>
            <person name="Zhang S.M."/>
            <person name="Mutuku M."/>
            <person name="Mkoji G."/>
            <person name="Steinauer M."/>
            <person name="Loker E.S."/>
        </authorList>
    </citation>
    <scope>NUCLEOTIDE SEQUENCE</scope>
    <source>
        <strain evidence="1">KasaAsao</strain>
    </source>
</reference>
<organism evidence="1 2">
    <name type="scientific">Biomphalaria pfeifferi</name>
    <name type="common">Bloodfluke planorb</name>
    <name type="synonym">Freshwater snail</name>
    <dbReference type="NCBI Taxonomy" id="112525"/>
    <lineage>
        <taxon>Eukaryota</taxon>
        <taxon>Metazoa</taxon>
        <taxon>Spiralia</taxon>
        <taxon>Lophotrochozoa</taxon>
        <taxon>Mollusca</taxon>
        <taxon>Gastropoda</taxon>
        <taxon>Heterobranchia</taxon>
        <taxon>Euthyneura</taxon>
        <taxon>Panpulmonata</taxon>
        <taxon>Hygrophila</taxon>
        <taxon>Lymnaeoidea</taxon>
        <taxon>Planorbidae</taxon>
        <taxon>Biomphalaria</taxon>
    </lineage>
</organism>
<gene>
    <name evidence="1" type="ORF">Bpfe_011303</name>
</gene>
<keyword evidence="2" id="KW-1185">Reference proteome</keyword>
<sequence length="71" mass="8053">MTIRKTAAGDSLDLDTHIFPAPGTLAPYYIYVPLPTRNPFMPRYDNHCPSFDLSVAYYSRCHCTENRVLAS</sequence>
<name>A0AAD8BSF1_BIOPF</name>
<evidence type="ECO:0000313" key="2">
    <source>
        <dbReference type="Proteomes" id="UP001233172"/>
    </source>
</evidence>